<dbReference type="PROSITE" id="PS00028">
    <property type="entry name" value="ZINC_FINGER_C2H2_1"/>
    <property type="match status" value="2"/>
</dbReference>
<evidence type="ECO:0000256" key="6">
    <source>
        <dbReference type="SAM" id="MobiDB-lite"/>
    </source>
</evidence>
<comment type="subcellular location">
    <subcellularLocation>
        <location evidence="1">Nucleus</location>
    </subcellularLocation>
</comment>
<evidence type="ECO:0000256" key="4">
    <source>
        <dbReference type="ARBA" id="ARBA00022833"/>
    </source>
</evidence>
<accession>A0ABP0FR98</accession>
<proteinExistence type="predicted"/>
<organism evidence="8 9">
    <name type="scientific">Clavelina lepadiformis</name>
    <name type="common">Light-bulb sea squirt</name>
    <name type="synonym">Ascidia lepadiformis</name>
    <dbReference type="NCBI Taxonomy" id="159417"/>
    <lineage>
        <taxon>Eukaryota</taxon>
        <taxon>Metazoa</taxon>
        <taxon>Chordata</taxon>
        <taxon>Tunicata</taxon>
        <taxon>Ascidiacea</taxon>
        <taxon>Aplousobranchia</taxon>
        <taxon>Clavelinidae</taxon>
        <taxon>Clavelina</taxon>
    </lineage>
</organism>
<comment type="caution">
    <text evidence="8">The sequence shown here is derived from an EMBL/GenBank/DDBJ whole genome shotgun (WGS) entry which is preliminary data.</text>
</comment>
<feature type="domain" description="C2H2-type" evidence="7">
    <location>
        <begin position="37"/>
        <end position="58"/>
    </location>
</feature>
<keyword evidence="5" id="KW-0539">Nucleus</keyword>
<gene>
    <name evidence="8" type="ORF">CVLEPA_LOCUS11285</name>
</gene>
<reference evidence="8 9" key="1">
    <citation type="submission" date="2024-02" db="EMBL/GenBank/DDBJ databases">
        <authorList>
            <person name="Daric V."/>
            <person name="Darras S."/>
        </authorList>
    </citation>
    <scope>NUCLEOTIDE SEQUENCE [LARGE SCALE GENOMIC DNA]</scope>
</reference>
<evidence type="ECO:0000256" key="5">
    <source>
        <dbReference type="ARBA" id="ARBA00023242"/>
    </source>
</evidence>
<feature type="domain" description="C2H2-type" evidence="7">
    <location>
        <begin position="13"/>
        <end position="34"/>
    </location>
</feature>
<feature type="compositionally biased region" description="Basic and acidic residues" evidence="6">
    <location>
        <begin position="86"/>
        <end position="111"/>
    </location>
</feature>
<dbReference type="EMBL" id="CAWYQH010000079">
    <property type="protein sequence ID" value="CAK8681045.1"/>
    <property type="molecule type" value="Genomic_DNA"/>
</dbReference>
<evidence type="ECO:0000259" key="7">
    <source>
        <dbReference type="PROSITE" id="PS00028"/>
    </source>
</evidence>
<evidence type="ECO:0000256" key="1">
    <source>
        <dbReference type="ARBA" id="ARBA00004123"/>
    </source>
</evidence>
<feature type="compositionally biased region" description="Polar residues" evidence="6">
    <location>
        <begin position="339"/>
        <end position="349"/>
    </location>
</feature>
<dbReference type="SMART" id="SM00355">
    <property type="entry name" value="ZnF_C2H2"/>
    <property type="match status" value="2"/>
</dbReference>
<feature type="compositionally biased region" description="Polar residues" evidence="6">
    <location>
        <begin position="290"/>
        <end position="302"/>
    </location>
</feature>
<dbReference type="CDD" id="cd20908">
    <property type="entry name" value="SUF4-like"/>
    <property type="match status" value="1"/>
</dbReference>
<evidence type="ECO:0000313" key="8">
    <source>
        <dbReference type="EMBL" id="CAK8681045.1"/>
    </source>
</evidence>
<feature type="compositionally biased region" description="Polar residues" evidence="6">
    <location>
        <begin position="225"/>
        <end position="241"/>
    </location>
</feature>
<dbReference type="PANTHER" id="PTHR23215:SF0">
    <property type="entry name" value="BUB3-INTERACTING AND GLEBS MOTIF-CONTAINING PROTEIN ZNF207"/>
    <property type="match status" value="1"/>
</dbReference>
<name>A0ABP0FR98_CLALP</name>
<evidence type="ECO:0000256" key="3">
    <source>
        <dbReference type="ARBA" id="ARBA00022771"/>
    </source>
</evidence>
<evidence type="ECO:0000313" key="9">
    <source>
        <dbReference type="Proteomes" id="UP001642483"/>
    </source>
</evidence>
<feature type="compositionally biased region" description="Low complexity" evidence="6">
    <location>
        <begin position="122"/>
        <end position="131"/>
    </location>
</feature>
<feature type="region of interest" description="Disordered" evidence="6">
    <location>
        <begin position="83"/>
        <end position="137"/>
    </location>
</feature>
<evidence type="ECO:0000256" key="2">
    <source>
        <dbReference type="ARBA" id="ARBA00022723"/>
    </source>
</evidence>
<protein>
    <recommendedName>
        <fullName evidence="7">C2H2-type domain-containing protein</fullName>
    </recommendedName>
</protein>
<feature type="compositionally biased region" description="Acidic residues" evidence="6">
    <location>
        <begin position="112"/>
        <end position="121"/>
    </location>
</feature>
<dbReference type="PANTHER" id="PTHR23215">
    <property type="entry name" value="ZINC FINGER PROTEIN 207"/>
    <property type="match status" value="1"/>
</dbReference>
<feature type="region of interest" description="Disordered" evidence="6">
    <location>
        <begin position="191"/>
        <end position="349"/>
    </location>
</feature>
<dbReference type="InterPro" id="IPR013087">
    <property type="entry name" value="Znf_C2H2_type"/>
</dbReference>
<feature type="compositionally biased region" description="Gly residues" evidence="6">
    <location>
        <begin position="204"/>
        <end position="224"/>
    </location>
</feature>
<dbReference type="Proteomes" id="UP001642483">
    <property type="component" value="Unassembled WGS sequence"/>
</dbReference>
<keyword evidence="9" id="KW-1185">Reference proteome</keyword>
<sequence length="349" mass="37330">MGRKKKRPIKPWCWYCNRIFDDEKILIQHQKAKHFKCHVCHKKLFTGPGLAIHCMQVHKENIGAVPNSIQGRTDVEIEIYGMEGIPQKDQEEHAKKMRDGGPKSKRSKNDESSDESSDDDNSTTSNMPGPMGFMGGPMGFPGMGMPGPMGMMGMPMGPMGGMNMPMGHMGMGNPNMRWPMPNQQMMGGMMGPGGPMGPGPMGPGPMGQGPGSMGSGQMHPGGAGPSNNMDGSNVNPNGSFNDKTEGGSVAQKDAETAPSESGMPKPLFPAASNIAQSRSSPADRGDGKSTAGSGPKSLSANSKLMHPDDEETSLEEIRARMLKYRSPAISAPPMHKQPRSTYQNLPTVY</sequence>
<keyword evidence="2" id="KW-0479">Metal-binding</keyword>
<keyword evidence="4" id="KW-0862">Zinc</keyword>
<keyword evidence="3" id="KW-0863">Zinc-finger</keyword>